<evidence type="ECO:0000313" key="10">
    <source>
        <dbReference type="RefSeq" id="XP_018546018.1"/>
    </source>
</evidence>
<evidence type="ECO:0000256" key="2">
    <source>
        <dbReference type="ARBA" id="ARBA00022692"/>
    </source>
</evidence>
<keyword evidence="2 5" id="KW-0812">Transmembrane</keyword>
<feature type="transmembrane region" description="Helical" evidence="7">
    <location>
        <begin position="99"/>
        <end position="118"/>
    </location>
</feature>
<feature type="transmembrane region" description="Helical" evidence="7">
    <location>
        <begin position="38"/>
        <end position="63"/>
    </location>
</feature>
<dbReference type="Proteomes" id="UP000694890">
    <property type="component" value="Unplaced"/>
</dbReference>
<evidence type="ECO:0000313" key="9">
    <source>
        <dbReference type="Proteomes" id="UP000694890"/>
    </source>
</evidence>
<dbReference type="RefSeq" id="XP_018546242.1">
    <property type="nucleotide sequence ID" value="XM_018690726.1"/>
</dbReference>
<dbReference type="InterPro" id="IPR050578">
    <property type="entry name" value="MARVEL-CKLF_proteins"/>
</dbReference>
<gene>
    <name evidence="10" type="primary">LOC108892783</name>
    <name evidence="11" type="synonym">LOC108892939</name>
</gene>
<dbReference type="GeneID" id="108892783"/>
<accession>A0AAJ7Q3X4</accession>
<evidence type="ECO:0000256" key="1">
    <source>
        <dbReference type="ARBA" id="ARBA00004141"/>
    </source>
</evidence>
<evidence type="ECO:0000256" key="4">
    <source>
        <dbReference type="ARBA" id="ARBA00023136"/>
    </source>
</evidence>
<evidence type="ECO:0000259" key="8">
    <source>
        <dbReference type="PROSITE" id="PS51225"/>
    </source>
</evidence>
<evidence type="ECO:0000256" key="7">
    <source>
        <dbReference type="SAM" id="Phobius"/>
    </source>
</evidence>
<feature type="domain" description="MARVEL" evidence="8">
    <location>
        <begin position="25"/>
        <end position="152"/>
    </location>
</feature>
<sequence length="188" mass="20466">MASEVYSATTVANPKSTWCLVPSDHLDKIRFGIKLLEVLLSFVAFILEEVVSSCISCTALYFFEFVSCTAFLFTLLLLVLLSTTLHTRVGITCWPSLDFYYTAAITLLFFISSIVFAANNNGTDLEKTAVAFGFLAMAAFVVDLVLAFRSRGFPWQTGGKPVSSNGGPVATETPAETEKLNTETNATQ</sequence>
<reference evidence="10 11" key="1">
    <citation type="journal article" date="2014" name="Front. Genet.">
        <title>Primary analysis of repeat elements of the Asian seabass (Lates calcarifer) transcriptome and genome.</title>
        <authorList>
            <person name="Kuznetsova I.S."/>
            <person name="Thevasagayam N.M."/>
            <person name="Sridatta P.S."/>
            <person name="Komissarov A.S."/>
            <person name="Saju J.M."/>
            <person name="Ngoh S.Y."/>
            <person name="Jiang J."/>
            <person name="Shen X."/>
            <person name="Orban L."/>
        </authorList>
    </citation>
    <scope>NUCLEOTIDE SEQUENCE</scope>
</reference>
<dbReference type="RefSeq" id="XP_018546018.1">
    <property type="nucleotide sequence ID" value="XM_018690502.1"/>
</dbReference>
<evidence type="ECO:0000256" key="5">
    <source>
        <dbReference type="PROSITE-ProRule" id="PRU00581"/>
    </source>
</evidence>
<name>A0AAJ7Q3X4_LATCA</name>
<dbReference type="Pfam" id="PF01284">
    <property type="entry name" value="MARVEL"/>
    <property type="match status" value="1"/>
</dbReference>
<keyword evidence="3 7" id="KW-1133">Transmembrane helix</keyword>
<dbReference type="GeneID" id="108892939"/>
<keyword evidence="4 5" id="KW-0472">Membrane</keyword>
<dbReference type="InterPro" id="IPR008253">
    <property type="entry name" value="Marvel"/>
</dbReference>
<feature type="region of interest" description="Disordered" evidence="6">
    <location>
        <begin position="159"/>
        <end position="188"/>
    </location>
</feature>
<reference evidence="10 11" key="2">
    <citation type="submission" date="2025-04" db="UniProtKB">
        <authorList>
            <consortium name="RefSeq"/>
        </authorList>
    </citation>
    <scope>IDENTIFICATION</scope>
</reference>
<evidence type="ECO:0000313" key="11">
    <source>
        <dbReference type="RefSeq" id="XP_018546242.1"/>
    </source>
</evidence>
<dbReference type="AlphaFoldDB" id="A0AAJ7Q3X4"/>
<protein>
    <submittedName>
        <fullName evidence="10 11">CKLF-like MARVEL transmembrane domain-containing protein 6</fullName>
    </submittedName>
</protein>
<comment type="subcellular location">
    <subcellularLocation>
        <location evidence="1">Membrane</location>
        <topology evidence="1">Multi-pass membrane protein</topology>
    </subcellularLocation>
</comment>
<dbReference type="KEGG" id="lcf:108892939"/>
<dbReference type="PROSITE" id="PS51225">
    <property type="entry name" value="MARVEL"/>
    <property type="match status" value="1"/>
</dbReference>
<organism evidence="9 10">
    <name type="scientific">Lates calcarifer</name>
    <name type="common">Barramundi</name>
    <name type="synonym">Holocentrus calcarifer</name>
    <dbReference type="NCBI Taxonomy" id="8187"/>
    <lineage>
        <taxon>Eukaryota</taxon>
        <taxon>Metazoa</taxon>
        <taxon>Chordata</taxon>
        <taxon>Craniata</taxon>
        <taxon>Vertebrata</taxon>
        <taxon>Euteleostomi</taxon>
        <taxon>Actinopterygii</taxon>
        <taxon>Neopterygii</taxon>
        <taxon>Teleostei</taxon>
        <taxon>Neoteleostei</taxon>
        <taxon>Acanthomorphata</taxon>
        <taxon>Carangaria</taxon>
        <taxon>Carangaria incertae sedis</taxon>
        <taxon>Centropomidae</taxon>
        <taxon>Lates</taxon>
    </lineage>
</organism>
<evidence type="ECO:0000256" key="6">
    <source>
        <dbReference type="SAM" id="MobiDB-lite"/>
    </source>
</evidence>
<dbReference type="GO" id="GO:0016020">
    <property type="term" value="C:membrane"/>
    <property type="evidence" value="ECO:0007669"/>
    <property type="project" value="UniProtKB-SubCell"/>
</dbReference>
<proteinExistence type="predicted"/>
<feature type="transmembrane region" description="Helical" evidence="7">
    <location>
        <begin position="130"/>
        <end position="148"/>
    </location>
</feature>
<evidence type="ECO:0000256" key="3">
    <source>
        <dbReference type="ARBA" id="ARBA00022989"/>
    </source>
</evidence>
<dbReference type="KEGG" id="lcf:108892783"/>
<dbReference type="PANTHER" id="PTHR22776:SF25">
    <property type="entry name" value="CKLF-LIKE MARVEL TRANSMEMBRANE DOMAIN-CONTAINING PROTEIN 6"/>
    <property type="match status" value="1"/>
</dbReference>
<feature type="transmembrane region" description="Helical" evidence="7">
    <location>
        <begin position="69"/>
        <end position="87"/>
    </location>
</feature>
<dbReference type="PANTHER" id="PTHR22776">
    <property type="entry name" value="MARVEL-CONTAINING POTENTIAL LIPID RAFT-ASSOCIATED PROTEIN"/>
    <property type="match status" value="1"/>
</dbReference>